<dbReference type="EMBL" id="JACHOO010000006">
    <property type="protein sequence ID" value="MBB5753782.1"/>
    <property type="molecule type" value="Genomic_DNA"/>
</dbReference>
<gene>
    <name evidence="1" type="ORF">GGQ63_002857</name>
</gene>
<protein>
    <submittedName>
        <fullName evidence="1">Uncharacterized protein</fullName>
    </submittedName>
</protein>
<organism evidence="1 2">
    <name type="scientific">Prosthecomicrobium pneumaticum</name>
    <dbReference type="NCBI Taxonomy" id="81895"/>
    <lineage>
        <taxon>Bacteria</taxon>
        <taxon>Pseudomonadati</taxon>
        <taxon>Pseudomonadota</taxon>
        <taxon>Alphaproteobacteria</taxon>
        <taxon>Hyphomicrobiales</taxon>
        <taxon>Kaistiaceae</taxon>
        <taxon>Prosthecomicrobium</taxon>
    </lineage>
</organism>
<reference evidence="1 2" key="1">
    <citation type="submission" date="2020-08" db="EMBL/GenBank/DDBJ databases">
        <title>Genomic Encyclopedia of Type Strains, Phase IV (KMG-IV): sequencing the most valuable type-strain genomes for metagenomic binning, comparative biology and taxonomic classification.</title>
        <authorList>
            <person name="Goeker M."/>
        </authorList>
    </citation>
    <scope>NUCLEOTIDE SEQUENCE [LARGE SCALE GENOMIC DNA]</scope>
    <source>
        <strain evidence="1 2">DSM 16268</strain>
    </source>
</reference>
<evidence type="ECO:0000313" key="2">
    <source>
        <dbReference type="Proteomes" id="UP000523821"/>
    </source>
</evidence>
<accession>A0A7W9FN86</accession>
<evidence type="ECO:0000313" key="1">
    <source>
        <dbReference type="EMBL" id="MBB5753782.1"/>
    </source>
</evidence>
<dbReference type="Proteomes" id="UP000523821">
    <property type="component" value="Unassembled WGS sequence"/>
</dbReference>
<sequence>MEAFEEARNRARADRNVPPYLHVVFTQRAGDDRYLSPCCRIADDKQFGWEQLAKAPMEFAQRVWRCGSRKPALIDPFLDCDVSFGFELEIWPAAGFVDAQLS</sequence>
<comment type="caution">
    <text evidence="1">The sequence shown here is derived from an EMBL/GenBank/DDBJ whole genome shotgun (WGS) entry which is preliminary data.</text>
</comment>
<proteinExistence type="predicted"/>
<keyword evidence="2" id="KW-1185">Reference proteome</keyword>
<name>A0A7W9FN86_9HYPH</name>
<dbReference type="AlphaFoldDB" id="A0A7W9FN86"/>